<dbReference type="PRINTS" id="PR00463">
    <property type="entry name" value="EP450I"/>
</dbReference>
<dbReference type="STRING" id="61395.A0A1Y1WHM1"/>
<dbReference type="GO" id="GO:0020037">
    <property type="term" value="F:heme binding"/>
    <property type="evidence" value="ECO:0007669"/>
    <property type="project" value="InterPro"/>
</dbReference>
<dbReference type="GO" id="GO:0005506">
    <property type="term" value="F:iron ion binding"/>
    <property type="evidence" value="ECO:0007669"/>
    <property type="project" value="InterPro"/>
</dbReference>
<evidence type="ECO:0000256" key="6">
    <source>
        <dbReference type="RuleBase" id="RU000461"/>
    </source>
</evidence>
<comment type="cofactor">
    <cofactor evidence="1 5">
        <name>heme</name>
        <dbReference type="ChEBI" id="CHEBI:30413"/>
    </cofactor>
</comment>
<organism evidence="7 8">
    <name type="scientific">Linderina pennispora</name>
    <dbReference type="NCBI Taxonomy" id="61395"/>
    <lineage>
        <taxon>Eukaryota</taxon>
        <taxon>Fungi</taxon>
        <taxon>Fungi incertae sedis</taxon>
        <taxon>Zoopagomycota</taxon>
        <taxon>Kickxellomycotina</taxon>
        <taxon>Kickxellomycetes</taxon>
        <taxon>Kickxellales</taxon>
        <taxon>Kickxellaceae</taxon>
        <taxon>Linderina</taxon>
    </lineage>
</organism>
<protein>
    <submittedName>
        <fullName evidence="7">Cytochrome P450</fullName>
    </submittedName>
</protein>
<dbReference type="RefSeq" id="XP_040746411.1">
    <property type="nucleotide sequence ID" value="XM_040886567.1"/>
</dbReference>
<evidence type="ECO:0000256" key="3">
    <source>
        <dbReference type="ARBA" id="ARBA00023002"/>
    </source>
</evidence>
<evidence type="ECO:0000256" key="1">
    <source>
        <dbReference type="ARBA" id="ARBA00001971"/>
    </source>
</evidence>
<dbReference type="AlphaFoldDB" id="A0A1Y1WHM1"/>
<evidence type="ECO:0000256" key="5">
    <source>
        <dbReference type="PIRSR" id="PIRSR602401-1"/>
    </source>
</evidence>
<dbReference type="PANTHER" id="PTHR24305">
    <property type="entry name" value="CYTOCHROME P450"/>
    <property type="match status" value="1"/>
</dbReference>
<keyword evidence="6" id="KW-0503">Monooxygenase</keyword>
<evidence type="ECO:0000313" key="8">
    <source>
        <dbReference type="Proteomes" id="UP000193922"/>
    </source>
</evidence>
<dbReference type="Gene3D" id="1.10.630.10">
    <property type="entry name" value="Cytochrome P450"/>
    <property type="match status" value="1"/>
</dbReference>
<evidence type="ECO:0000256" key="2">
    <source>
        <dbReference type="ARBA" id="ARBA00022723"/>
    </source>
</evidence>
<dbReference type="Proteomes" id="UP000193922">
    <property type="component" value="Unassembled WGS sequence"/>
</dbReference>
<dbReference type="InterPro" id="IPR036396">
    <property type="entry name" value="Cyt_P450_sf"/>
</dbReference>
<accession>A0A1Y1WHM1</accession>
<keyword evidence="3 6" id="KW-0560">Oxidoreductase</keyword>
<gene>
    <name evidence="7" type="ORF">DL89DRAFT_265227</name>
</gene>
<keyword evidence="5 6" id="KW-0349">Heme</keyword>
<dbReference type="OrthoDB" id="1470350at2759"/>
<evidence type="ECO:0000256" key="4">
    <source>
        <dbReference type="ARBA" id="ARBA00023004"/>
    </source>
</evidence>
<dbReference type="SUPFAM" id="SSF48264">
    <property type="entry name" value="Cytochrome P450"/>
    <property type="match status" value="1"/>
</dbReference>
<reference evidence="7 8" key="1">
    <citation type="submission" date="2016-07" db="EMBL/GenBank/DDBJ databases">
        <title>Pervasive Adenine N6-methylation of Active Genes in Fungi.</title>
        <authorList>
            <consortium name="DOE Joint Genome Institute"/>
            <person name="Mondo S.J."/>
            <person name="Dannebaum R.O."/>
            <person name="Kuo R.C."/>
            <person name="Labutti K."/>
            <person name="Haridas S."/>
            <person name="Kuo A."/>
            <person name="Salamov A."/>
            <person name="Ahrendt S.R."/>
            <person name="Lipzen A."/>
            <person name="Sullivan W."/>
            <person name="Andreopoulos W.B."/>
            <person name="Clum A."/>
            <person name="Lindquist E."/>
            <person name="Daum C."/>
            <person name="Ramamoorthy G.K."/>
            <person name="Gryganskyi A."/>
            <person name="Culley D."/>
            <person name="Magnuson J.K."/>
            <person name="James T.Y."/>
            <person name="O'Malley M.A."/>
            <person name="Stajich J.E."/>
            <person name="Spatafora J.W."/>
            <person name="Visel A."/>
            <person name="Grigoriev I.V."/>
        </authorList>
    </citation>
    <scope>NUCLEOTIDE SEQUENCE [LARGE SCALE GENOMIC DNA]</scope>
    <source>
        <strain evidence="7 8">ATCC 12442</strain>
    </source>
</reference>
<evidence type="ECO:0000313" key="7">
    <source>
        <dbReference type="EMBL" id="ORX73071.1"/>
    </source>
</evidence>
<dbReference type="PROSITE" id="PS00086">
    <property type="entry name" value="CYTOCHROME_P450"/>
    <property type="match status" value="1"/>
</dbReference>
<keyword evidence="2 5" id="KW-0479">Metal-binding</keyword>
<dbReference type="GO" id="GO:0016705">
    <property type="term" value="F:oxidoreductase activity, acting on paired donors, with incorporation or reduction of molecular oxygen"/>
    <property type="evidence" value="ECO:0007669"/>
    <property type="project" value="InterPro"/>
</dbReference>
<dbReference type="GeneID" id="63803215"/>
<sequence>MDRVLESIAPYLTRQAAMAAVCAYPLYQLIYALFPGDFMARFNKMVFWKNKFAGNESEYILRNYRQYGNIFLVGPRKIALCDPSDCRAVLSTHAFRKDKDYEHVTFIEPNLVTSVDPEANKQRRRQVGPTFNPASLRKMQPKILECGILPVIEHYYNTYMLMTFDVISVLAFGRYFDALRSGNRQLINWIEKSMALLVSEMIFPGYKIRRSVDELIAFGKSVIDERKQKVREGIEPPADILQSFIDAEDPESKIKMTPSEVVSESIVTIIAGTDTTSSSLCWTTHLMLLHPVWYKRVKEEVRAAFDRDHIITYEEAKAQLPLMEACVYESMRIRPVAGNVARVVPQGGATFQGHFIPEGYSADRMNADVWENPHVFNPDRFLANPEMKQQLLTFSAGVRVCPGKHLAYVEIFVTLANLISRFNFELPEDSLFGPEVLGEDGEPVIMPRKHTLLSHPRFPERDCNIVITKR</sequence>
<feature type="binding site" description="axial binding residue" evidence="5">
    <location>
        <position position="401"/>
    </location>
    <ligand>
        <name>heme</name>
        <dbReference type="ChEBI" id="CHEBI:30413"/>
    </ligand>
    <ligandPart>
        <name>Fe</name>
        <dbReference type="ChEBI" id="CHEBI:18248"/>
    </ligandPart>
</feature>
<dbReference type="InterPro" id="IPR017972">
    <property type="entry name" value="Cyt_P450_CS"/>
</dbReference>
<dbReference type="PRINTS" id="PR00385">
    <property type="entry name" value="P450"/>
</dbReference>
<proteinExistence type="inferred from homology"/>
<keyword evidence="4 5" id="KW-0408">Iron</keyword>
<comment type="caution">
    <text evidence="7">The sequence shown here is derived from an EMBL/GenBank/DDBJ whole genome shotgun (WGS) entry which is preliminary data.</text>
</comment>
<dbReference type="GO" id="GO:0004497">
    <property type="term" value="F:monooxygenase activity"/>
    <property type="evidence" value="ECO:0007669"/>
    <property type="project" value="UniProtKB-KW"/>
</dbReference>
<dbReference type="InterPro" id="IPR002401">
    <property type="entry name" value="Cyt_P450_E_grp-I"/>
</dbReference>
<dbReference type="InterPro" id="IPR001128">
    <property type="entry name" value="Cyt_P450"/>
</dbReference>
<dbReference type="Pfam" id="PF00067">
    <property type="entry name" value="p450"/>
    <property type="match status" value="1"/>
</dbReference>
<dbReference type="PANTHER" id="PTHR24305:SF235">
    <property type="entry name" value="CYTOCHROME P450 MONOOXYGENASE APDB-RELATED"/>
    <property type="match status" value="1"/>
</dbReference>
<dbReference type="EMBL" id="MCFD01000002">
    <property type="protein sequence ID" value="ORX73071.1"/>
    <property type="molecule type" value="Genomic_DNA"/>
</dbReference>
<keyword evidence="8" id="KW-1185">Reference proteome</keyword>
<dbReference type="GO" id="GO:0044550">
    <property type="term" value="P:secondary metabolite biosynthetic process"/>
    <property type="evidence" value="ECO:0007669"/>
    <property type="project" value="UniProtKB-ARBA"/>
</dbReference>
<name>A0A1Y1WHM1_9FUNG</name>
<dbReference type="InterPro" id="IPR050121">
    <property type="entry name" value="Cytochrome_P450_monoxygenase"/>
</dbReference>
<comment type="similarity">
    <text evidence="6">Belongs to the cytochrome P450 family.</text>
</comment>